<dbReference type="Proteomes" id="UP000076798">
    <property type="component" value="Unassembled WGS sequence"/>
</dbReference>
<evidence type="ECO:0000313" key="4">
    <source>
        <dbReference type="Proteomes" id="UP000076798"/>
    </source>
</evidence>
<evidence type="ECO:0000313" key="3">
    <source>
        <dbReference type="EMBL" id="KZT36448.1"/>
    </source>
</evidence>
<proteinExistence type="predicted"/>
<protein>
    <submittedName>
        <fullName evidence="3">Uncharacterized protein</fullName>
    </submittedName>
</protein>
<feature type="region of interest" description="Disordered" evidence="1">
    <location>
        <begin position="77"/>
        <end position="107"/>
    </location>
</feature>
<keyword evidence="2" id="KW-0472">Membrane</keyword>
<organism evidence="3 4">
    <name type="scientific">Sistotremastrum suecicum HHB10207 ss-3</name>
    <dbReference type="NCBI Taxonomy" id="1314776"/>
    <lineage>
        <taxon>Eukaryota</taxon>
        <taxon>Fungi</taxon>
        <taxon>Dikarya</taxon>
        <taxon>Basidiomycota</taxon>
        <taxon>Agaricomycotina</taxon>
        <taxon>Agaricomycetes</taxon>
        <taxon>Sistotremastrales</taxon>
        <taxon>Sistotremastraceae</taxon>
        <taxon>Sistotremastrum</taxon>
    </lineage>
</organism>
<keyword evidence="2" id="KW-1133">Transmembrane helix</keyword>
<feature type="compositionally biased region" description="Polar residues" evidence="1">
    <location>
        <begin position="86"/>
        <end position="107"/>
    </location>
</feature>
<dbReference type="AlphaFoldDB" id="A0A166BJE1"/>
<dbReference type="EMBL" id="KV428107">
    <property type="protein sequence ID" value="KZT36448.1"/>
    <property type="molecule type" value="Genomic_DNA"/>
</dbReference>
<feature type="transmembrane region" description="Helical" evidence="2">
    <location>
        <begin position="13"/>
        <end position="33"/>
    </location>
</feature>
<accession>A0A166BJE1</accession>
<gene>
    <name evidence="3" type="ORF">SISSUDRAFT_1049868</name>
</gene>
<keyword evidence="2" id="KW-0812">Transmembrane</keyword>
<name>A0A166BJE1_9AGAM</name>
<keyword evidence="4" id="KW-1185">Reference proteome</keyword>
<evidence type="ECO:0000256" key="1">
    <source>
        <dbReference type="SAM" id="MobiDB-lite"/>
    </source>
</evidence>
<sequence>MTSSIDSLSAAPLFVYALIIASVFGIVFLTRLCQRCYSRIFRASQAHTLDHRSPETSMAPQLNSYELTFRLSSARRPSEYSLTGDPPSNSVDSVVQVPENSGGQLPV</sequence>
<reference evidence="3 4" key="1">
    <citation type="journal article" date="2016" name="Mol. Biol. Evol.">
        <title>Comparative Genomics of Early-Diverging Mushroom-Forming Fungi Provides Insights into the Origins of Lignocellulose Decay Capabilities.</title>
        <authorList>
            <person name="Nagy L.G."/>
            <person name="Riley R."/>
            <person name="Tritt A."/>
            <person name="Adam C."/>
            <person name="Daum C."/>
            <person name="Floudas D."/>
            <person name="Sun H."/>
            <person name="Yadav J.S."/>
            <person name="Pangilinan J."/>
            <person name="Larsson K.H."/>
            <person name="Matsuura K."/>
            <person name="Barry K."/>
            <person name="Labutti K."/>
            <person name="Kuo R."/>
            <person name="Ohm R.A."/>
            <person name="Bhattacharya S.S."/>
            <person name="Shirouzu T."/>
            <person name="Yoshinaga Y."/>
            <person name="Martin F.M."/>
            <person name="Grigoriev I.V."/>
            <person name="Hibbett D.S."/>
        </authorList>
    </citation>
    <scope>NUCLEOTIDE SEQUENCE [LARGE SCALE GENOMIC DNA]</scope>
    <source>
        <strain evidence="3 4">HHB10207 ss-3</strain>
    </source>
</reference>
<evidence type="ECO:0000256" key="2">
    <source>
        <dbReference type="SAM" id="Phobius"/>
    </source>
</evidence>